<dbReference type="PANTHER" id="PTHR14083:SF0">
    <property type="entry name" value="YIP1D-INTERACTING FACTOR 1, ISOFORM C"/>
    <property type="match status" value="1"/>
</dbReference>
<keyword evidence="8 9" id="KW-0472">Membrane</keyword>
<keyword evidence="6 9" id="KW-1133">Transmembrane helix</keyword>
<comment type="function">
    <text evidence="9">Has a role in transport between endoplasmic reticulum and Golgi.</text>
</comment>
<comment type="caution">
    <text evidence="11">The sequence shown here is derived from an EMBL/GenBank/DDBJ whole genome shotgun (WGS) entry which is preliminary data.</text>
</comment>
<feature type="transmembrane region" description="Helical" evidence="9">
    <location>
        <begin position="256"/>
        <end position="273"/>
    </location>
</feature>
<dbReference type="OrthoDB" id="337750at2759"/>
<keyword evidence="5 9" id="KW-0653">Protein transport</keyword>
<evidence type="ECO:0000256" key="6">
    <source>
        <dbReference type="ARBA" id="ARBA00022989"/>
    </source>
</evidence>
<gene>
    <name evidence="11" type="ORF">PPERSA_06809</name>
</gene>
<evidence type="ECO:0000313" key="12">
    <source>
        <dbReference type="Proteomes" id="UP000054937"/>
    </source>
</evidence>
<comment type="similarity">
    <text evidence="1 9">Belongs to the YIF1 family.</text>
</comment>
<evidence type="ECO:0000256" key="7">
    <source>
        <dbReference type="ARBA" id="ARBA00023034"/>
    </source>
</evidence>
<comment type="subcellular location">
    <subcellularLocation>
        <location evidence="9">Endoplasmic reticulum membrane</location>
        <topology evidence="9">Multi-pass membrane protein</topology>
    </subcellularLocation>
    <subcellularLocation>
        <location evidence="9">Golgi apparatus membrane</location>
        <topology evidence="9">Multi-pass membrane protein</topology>
    </subcellularLocation>
</comment>
<dbReference type="PANTHER" id="PTHR14083">
    <property type="entry name" value="YIP1 INTERACTING FACTOR HOMOLOG YIF1 PROTEIN"/>
    <property type="match status" value="1"/>
</dbReference>
<keyword evidence="3 9" id="KW-0812">Transmembrane</keyword>
<feature type="transmembrane region" description="Helical" evidence="9">
    <location>
        <begin position="131"/>
        <end position="152"/>
    </location>
</feature>
<evidence type="ECO:0000256" key="2">
    <source>
        <dbReference type="ARBA" id="ARBA00022448"/>
    </source>
</evidence>
<evidence type="ECO:0000256" key="1">
    <source>
        <dbReference type="ARBA" id="ARBA00009727"/>
    </source>
</evidence>
<dbReference type="Pfam" id="PF03878">
    <property type="entry name" value="YIF1"/>
    <property type="match status" value="1"/>
</dbReference>
<proteinExistence type="inferred from homology"/>
<evidence type="ECO:0000256" key="9">
    <source>
        <dbReference type="RuleBase" id="RU368073"/>
    </source>
</evidence>
<dbReference type="GO" id="GO:0030134">
    <property type="term" value="C:COPII-coated ER to Golgi transport vesicle"/>
    <property type="evidence" value="ECO:0007669"/>
    <property type="project" value="TreeGrafter"/>
</dbReference>
<dbReference type="OMA" id="ELPIAMQ"/>
<dbReference type="AlphaFoldDB" id="A0A0V0QSL6"/>
<keyword evidence="4 9" id="KW-0256">Endoplasmic reticulum</keyword>
<keyword evidence="12" id="KW-1185">Reference proteome</keyword>
<dbReference type="GO" id="GO:0006888">
    <property type="term" value="P:endoplasmic reticulum to Golgi vesicle-mediated transport"/>
    <property type="evidence" value="ECO:0007669"/>
    <property type="project" value="UniProtKB-UniRule"/>
</dbReference>
<evidence type="ECO:0000256" key="5">
    <source>
        <dbReference type="ARBA" id="ARBA00022927"/>
    </source>
</evidence>
<keyword evidence="2 9" id="KW-0813">Transport</keyword>
<dbReference type="InterPro" id="IPR005578">
    <property type="entry name" value="Yif1_fam"/>
</dbReference>
<evidence type="ECO:0000256" key="8">
    <source>
        <dbReference type="ARBA" id="ARBA00023136"/>
    </source>
</evidence>
<dbReference type="InParanoid" id="A0A0V0QSL6"/>
<reference evidence="11 12" key="1">
    <citation type="journal article" date="2015" name="Sci. Rep.">
        <title>Genome of the facultative scuticociliatosis pathogen Pseudocohnilembus persalinus provides insight into its virulence through horizontal gene transfer.</title>
        <authorList>
            <person name="Xiong J."/>
            <person name="Wang G."/>
            <person name="Cheng J."/>
            <person name="Tian M."/>
            <person name="Pan X."/>
            <person name="Warren A."/>
            <person name="Jiang C."/>
            <person name="Yuan D."/>
            <person name="Miao W."/>
        </authorList>
    </citation>
    <scope>NUCLEOTIDE SEQUENCE [LARGE SCALE GENOMIC DNA]</scope>
    <source>
        <strain evidence="11">36N120E</strain>
    </source>
</reference>
<dbReference type="GO" id="GO:0005789">
    <property type="term" value="C:endoplasmic reticulum membrane"/>
    <property type="evidence" value="ECO:0007669"/>
    <property type="project" value="UniProtKB-SubCell"/>
</dbReference>
<feature type="region of interest" description="Disordered" evidence="10">
    <location>
        <begin position="1"/>
        <end position="24"/>
    </location>
</feature>
<evidence type="ECO:0000313" key="11">
    <source>
        <dbReference type="EMBL" id="KRX05175.1"/>
    </source>
</evidence>
<dbReference type="Proteomes" id="UP000054937">
    <property type="component" value="Unassembled WGS sequence"/>
</dbReference>
<dbReference type="GO" id="GO:0000139">
    <property type="term" value="C:Golgi membrane"/>
    <property type="evidence" value="ECO:0007669"/>
    <property type="project" value="UniProtKB-SubCell"/>
</dbReference>
<organism evidence="11 12">
    <name type="scientific">Pseudocohnilembus persalinus</name>
    <name type="common">Ciliate</name>
    <dbReference type="NCBI Taxonomy" id="266149"/>
    <lineage>
        <taxon>Eukaryota</taxon>
        <taxon>Sar</taxon>
        <taxon>Alveolata</taxon>
        <taxon>Ciliophora</taxon>
        <taxon>Intramacronucleata</taxon>
        <taxon>Oligohymenophorea</taxon>
        <taxon>Scuticociliatia</taxon>
        <taxon>Philasterida</taxon>
        <taxon>Pseudocohnilembidae</taxon>
        <taxon>Pseudocohnilembus</taxon>
    </lineage>
</organism>
<dbReference type="EMBL" id="LDAU01000110">
    <property type="protein sequence ID" value="KRX05175.1"/>
    <property type="molecule type" value="Genomic_DNA"/>
</dbReference>
<accession>A0A0V0QSL6</accession>
<evidence type="ECO:0000256" key="4">
    <source>
        <dbReference type="ARBA" id="ARBA00022824"/>
    </source>
</evidence>
<feature type="transmembrane region" description="Helical" evidence="9">
    <location>
        <begin position="207"/>
        <end position="235"/>
    </location>
</feature>
<evidence type="ECO:0000256" key="3">
    <source>
        <dbReference type="ARBA" id="ARBA00022692"/>
    </source>
</evidence>
<feature type="transmembrane region" description="Helical" evidence="9">
    <location>
        <begin position="164"/>
        <end position="187"/>
    </location>
</feature>
<dbReference type="GO" id="GO:0015031">
    <property type="term" value="P:protein transport"/>
    <property type="evidence" value="ECO:0007669"/>
    <property type="project" value="UniProtKB-KW"/>
</dbReference>
<evidence type="ECO:0000256" key="10">
    <source>
        <dbReference type="SAM" id="MobiDB-lite"/>
    </source>
</evidence>
<protein>
    <recommendedName>
        <fullName evidence="9">Protein YIF1</fullName>
    </recommendedName>
</protein>
<feature type="compositionally biased region" description="Low complexity" evidence="10">
    <location>
        <begin position="1"/>
        <end position="21"/>
    </location>
</feature>
<name>A0A0V0QSL6_PSEPJ</name>
<dbReference type="GO" id="GO:0005793">
    <property type="term" value="C:endoplasmic reticulum-Golgi intermediate compartment"/>
    <property type="evidence" value="ECO:0007669"/>
    <property type="project" value="UniProtKB-UniRule"/>
</dbReference>
<sequence>MNNNFQNNQQFGQQQFQQGQQANTNPFGDIMGNQFVQNVAKNQLQGFISKAPLNTDFLTSKLFSQENKYYFNVDSKYVLNKLRIILLPFIEKGEWGKSTSIDCWGSNEESGETDQHQGFASPVNNVHAPDLYLPFMGLITFILISCLSVGIGDDFTPSIIQNNLSKCLFISLLEIFLFKIGFFIANLKSGTFLESSLDLASHLNYRYINLTIILILNLVMGGIITFIVLIYLFGSSAFFVYKTLMRYSNDQEEKRKVIYILAGISTFFSYILLKINGAY</sequence>
<keyword evidence="7 9" id="KW-0333">Golgi apparatus</keyword>